<protein>
    <submittedName>
        <fullName evidence="3">Zf-CCHC domain-containing, partial</fullName>
    </submittedName>
</protein>
<dbReference type="Gramene" id="OE9A062274T1">
    <property type="protein sequence ID" value="OE9A062274C1"/>
    <property type="gene ID" value="OE9A062274"/>
</dbReference>
<evidence type="ECO:0000259" key="2">
    <source>
        <dbReference type="PROSITE" id="PS50158"/>
    </source>
</evidence>
<reference evidence="3 4" key="1">
    <citation type="submission" date="2019-12" db="EMBL/GenBank/DDBJ databases">
        <authorList>
            <person name="Alioto T."/>
            <person name="Alioto T."/>
            <person name="Gomez Garrido J."/>
        </authorList>
    </citation>
    <scope>NUCLEOTIDE SEQUENCE [LARGE SCALE GENOMIC DNA]</scope>
</reference>
<dbReference type="AlphaFoldDB" id="A0A8S0T3R2"/>
<sequence>MLTIILVWNRGQTRGTTQNANPCIKPAGDICYSCYKFGHHSNTCPKRKQGNLVEPEAVDEEKDTKVEDEYEGAEYAVEEGAKMLNLVL</sequence>
<name>A0A8S0T3R2_OLEEU</name>
<dbReference type="GO" id="GO:0008270">
    <property type="term" value="F:zinc ion binding"/>
    <property type="evidence" value="ECO:0007669"/>
    <property type="project" value="UniProtKB-KW"/>
</dbReference>
<keyword evidence="1" id="KW-0479">Metal-binding</keyword>
<dbReference type="InterPro" id="IPR036875">
    <property type="entry name" value="Znf_CCHC_sf"/>
</dbReference>
<dbReference type="Gene3D" id="4.10.60.10">
    <property type="entry name" value="Zinc finger, CCHC-type"/>
    <property type="match status" value="1"/>
</dbReference>
<dbReference type="SUPFAM" id="SSF57756">
    <property type="entry name" value="Retrovirus zinc finger-like domains"/>
    <property type="match status" value="1"/>
</dbReference>
<dbReference type="Proteomes" id="UP000594638">
    <property type="component" value="Unassembled WGS sequence"/>
</dbReference>
<evidence type="ECO:0000256" key="1">
    <source>
        <dbReference type="PROSITE-ProRule" id="PRU00047"/>
    </source>
</evidence>
<evidence type="ECO:0000313" key="4">
    <source>
        <dbReference type="Proteomes" id="UP000594638"/>
    </source>
</evidence>
<keyword evidence="1" id="KW-0863">Zinc-finger</keyword>
<proteinExistence type="predicted"/>
<organism evidence="3 4">
    <name type="scientific">Olea europaea subsp. europaea</name>
    <dbReference type="NCBI Taxonomy" id="158383"/>
    <lineage>
        <taxon>Eukaryota</taxon>
        <taxon>Viridiplantae</taxon>
        <taxon>Streptophyta</taxon>
        <taxon>Embryophyta</taxon>
        <taxon>Tracheophyta</taxon>
        <taxon>Spermatophyta</taxon>
        <taxon>Magnoliopsida</taxon>
        <taxon>eudicotyledons</taxon>
        <taxon>Gunneridae</taxon>
        <taxon>Pentapetalae</taxon>
        <taxon>asterids</taxon>
        <taxon>lamiids</taxon>
        <taxon>Lamiales</taxon>
        <taxon>Oleaceae</taxon>
        <taxon>Oleeae</taxon>
        <taxon>Olea</taxon>
    </lineage>
</organism>
<comment type="caution">
    <text evidence="3">The sequence shown here is derived from an EMBL/GenBank/DDBJ whole genome shotgun (WGS) entry which is preliminary data.</text>
</comment>
<accession>A0A8S0T3R2</accession>
<dbReference type="GO" id="GO:0003676">
    <property type="term" value="F:nucleic acid binding"/>
    <property type="evidence" value="ECO:0007669"/>
    <property type="project" value="InterPro"/>
</dbReference>
<dbReference type="InterPro" id="IPR001878">
    <property type="entry name" value="Znf_CCHC"/>
</dbReference>
<dbReference type="EMBL" id="CACTIH010005608">
    <property type="protein sequence ID" value="CAA2998876.1"/>
    <property type="molecule type" value="Genomic_DNA"/>
</dbReference>
<feature type="domain" description="CCHC-type" evidence="2">
    <location>
        <begin position="31"/>
        <end position="46"/>
    </location>
</feature>
<keyword evidence="1" id="KW-0862">Zinc</keyword>
<gene>
    <name evidence="3" type="ORF">OLEA9_A062274</name>
</gene>
<evidence type="ECO:0000313" key="3">
    <source>
        <dbReference type="EMBL" id="CAA2998876.1"/>
    </source>
</evidence>
<dbReference type="PROSITE" id="PS50158">
    <property type="entry name" value="ZF_CCHC"/>
    <property type="match status" value="1"/>
</dbReference>
<keyword evidence="4" id="KW-1185">Reference proteome</keyword>